<proteinExistence type="predicted"/>
<feature type="domain" description="Metallo-beta-lactamase" evidence="2">
    <location>
        <begin position="32"/>
        <end position="242"/>
    </location>
</feature>
<evidence type="ECO:0000256" key="1">
    <source>
        <dbReference type="SAM" id="MobiDB-lite"/>
    </source>
</evidence>
<feature type="compositionally biased region" description="Basic residues" evidence="1">
    <location>
        <begin position="957"/>
        <end position="968"/>
    </location>
</feature>
<sequence length="1143" mass="126178">MTTNPRKGTDPNPLEESDQLTIRPLGAGQEVGRSCIMLEFKGKKIMLDCGIHPGLSGMDALPFVDLIEADEVDLLLISHFHLDHSGALPWFLTKTSFKGRVFMTHATKAIYRWLVSDYIKVSNISTEQMLYTESDLEGSMDRIETINFHEEKDVRGVRFWAYNAGHVLGAAMFMIEIAGVKVLYTGDFSRQEDRHLMAAEIPTVHPDVLITESTYGTHIHEKREERESRFTGLVSDIVTRGGRCLIPVFALGRAQELLLILGAYGGTPTPTPTHHTRHRHHVSTRPGAAAHPGCVRRHTHTHTHSPHSSPTSGFHAPRSCCSSWVRTTAHPHPHPLTTLVTDIRFPRAQELLLILGAYDGTPTPTPTHHTRHRHQVSTRPGAAAHPGCVRRHTHTHPTPTHHTRHRHHVSTRPGAAAHPGCVRRHTHTHTHSPHSSPTSCFHAPRSCCSSWVRTAAHPHPHPLTTLVTDIRFPRAQELLLILGAYGGTPTPTPPLTTLVTDIMFPRAQELLLILGAYGGTPTPTPTHHTRHRHRPRAQELLLILGAYGGTPTPTPTHHTRHRHQVSTRPGAAAHPGCVRRHTHTHTHSPHSSPTSGFHAPRSCCSSWVRTAAHPHPHPLTILVTDIMFPRAQELLLILGAYGGTPHHTQTHSPHTRHRHHVSTRPGAAARPGCVRRHTHTHTHSSPTSGFHAPRSRCSSWVRTAAHPHPLTTLVTDIRFPRAQELLLILGAYGGTPTPTPTHHTRHRHQVSTRPGAAAHPGCVRRHTHTHTHSPHSSPTSCFHAPRSCCSSWVRTAAHPHPNPLTTLVTDIMFPRAQELLLVLGAYGGTPTPTPTHHTRHRHQVSTRPGAAAHPGCVRRHTHTHTHSPHSSPTSGFHAPRSCCSSWVRTTAHPHPHPLTTLVTDIRFPRAQELLLILGAYGGTPTPTPTSHQVSRAHHTRHRHQVSTRPGAAAHPGCVRRHTHTHTHSPHSSPTSGFHAPRSCCSSWVRTAAHPHPHPLTTLVTDIRFPRAQELLLILGAYGGTPTPTPTHHTRHRHQVSTRPGAAAHPGCVRRHTHTHTPLTTLVTDIRFPRAQELLLILSAYDGIPTPTPTHHTRHRHQVSTRPGAAARPGCVRRHTHTHTHSPHSSPTSGFHAPRIRCSS</sequence>
<feature type="region of interest" description="Disordered" evidence="1">
    <location>
        <begin position="831"/>
        <end position="878"/>
    </location>
</feature>
<dbReference type="SUPFAM" id="SSF56281">
    <property type="entry name" value="Metallo-hydrolase/oxidoreductase"/>
    <property type="match status" value="1"/>
</dbReference>
<dbReference type="SMART" id="SM00849">
    <property type="entry name" value="Lactamase_B"/>
    <property type="match status" value="1"/>
</dbReference>
<feature type="region of interest" description="Disordered" evidence="1">
    <location>
        <begin position="566"/>
        <end position="599"/>
    </location>
</feature>
<feature type="compositionally biased region" description="Basic residues" evidence="1">
    <location>
        <begin position="274"/>
        <end position="283"/>
    </location>
</feature>
<dbReference type="PANTHER" id="PTHR11203:SF11">
    <property type="entry name" value="CLEAVAGE AND POLYADENYLATION SPECIFICITY FACTOR SUBUNIT 3"/>
    <property type="match status" value="1"/>
</dbReference>
<dbReference type="CDD" id="cd16292">
    <property type="entry name" value="CPSF3-like_MBL-fold"/>
    <property type="match status" value="1"/>
</dbReference>
<accession>A0ABN8HZV0</accession>
<gene>
    <name evidence="3" type="ORF">IPOD504_LOCUS3485</name>
</gene>
<dbReference type="InterPro" id="IPR001279">
    <property type="entry name" value="Metallo-B-lactamas"/>
</dbReference>
<dbReference type="Proteomes" id="UP000837857">
    <property type="component" value="Chromosome 14"/>
</dbReference>
<dbReference type="EMBL" id="OW152826">
    <property type="protein sequence ID" value="CAH2041951.1"/>
    <property type="molecule type" value="Genomic_DNA"/>
</dbReference>
<organism evidence="3 4">
    <name type="scientific">Iphiclides podalirius</name>
    <name type="common">scarce swallowtail</name>
    <dbReference type="NCBI Taxonomy" id="110791"/>
    <lineage>
        <taxon>Eukaryota</taxon>
        <taxon>Metazoa</taxon>
        <taxon>Ecdysozoa</taxon>
        <taxon>Arthropoda</taxon>
        <taxon>Hexapoda</taxon>
        <taxon>Insecta</taxon>
        <taxon>Pterygota</taxon>
        <taxon>Neoptera</taxon>
        <taxon>Endopterygota</taxon>
        <taxon>Lepidoptera</taxon>
        <taxon>Glossata</taxon>
        <taxon>Ditrysia</taxon>
        <taxon>Papilionoidea</taxon>
        <taxon>Papilionidae</taxon>
        <taxon>Papilioninae</taxon>
        <taxon>Iphiclides</taxon>
    </lineage>
</organism>
<evidence type="ECO:0000259" key="2">
    <source>
        <dbReference type="SMART" id="SM00849"/>
    </source>
</evidence>
<dbReference type="PANTHER" id="PTHR11203">
    <property type="entry name" value="CLEAVAGE AND POLYADENYLATION SPECIFICITY FACTOR FAMILY MEMBER"/>
    <property type="match status" value="1"/>
</dbReference>
<protein>
    <recommendedName>
        <fullName evidence="2">Metallo-beta-lactamase domain-containing protein</fullName>
    </recommendedName>
</protein>
<keyword evidence="4" id="KW-1185">Reference proteome</keyword>
<dbReference type="InterPro" id="IPR050698">
    <property type="entry name" value="MBL"/>
</dbReference>
<feature type="compositionally biased region" description="Basic residues" evidence="1">
    <location>
        <begin position="673"/>
        <end position="682"/>
    </location>
</feature>
<feature type="region of interest" description="Disordered" evidence="1">
    <location>
        <begin position="297"/>
        <end position="316"/>
    </location>
</feature>
<feature type="non-terminal residue" evidence="3">
    <location>
        <position position="1"/>
    </location>
</feature>
<feature type="region of interest" description="Disordered" evidence="1">
    <location>
        <begin position="1091"/>
        <end position="1143"/>
    </location>
</feature>
<dbReference type="Gene3D" id="3.60.15.10">
    <property type="entry name" value="Ribonuclease Z/Hydroxyacylglutathione hydrolase-like"/>
    <property type="match status" value="1"/>
</dbReference>
<dbReference type="InterPro" id="IPR036866">
    <property type="entry name" value="RibonucZ/Hydroxyglut_hydro"/>
</dbReference>
<dbReference type="Pfam" id="PF16661">
    <property type="entry name" value="Lactamase_B_6"/>
    <property type="match status" value="1"/>
</dbReference>
<reference evidence="3" key="1">
    <citation type="submission" date="2022-03" db="EMBL/GenBank/DDBJ databases">
        <authorList>
            <person name="Martin H S."/>
        </authorList>
    </citation>
    <scope>NUCLEOTIDE SEQUENCE</scope>
</reference>
<feature type="compositionally biased region" description="Basic residues" evidence="1">
    <location>
        <begin position="577"/>
        <end position="588"/>
    </location>
</feature>
<feature type="region of interest" description="Disordered" evidence="1">
    <location>
        <begin position="646"/>
        <end position="694"/>
    </location>
</feature>
<feature type="region of interest" description="Disordered" evidence="1">
    <location>
        <begin position="364"/>
        <end position="417"/>
    </location>
</feature>
<evidence type="ECO:0000313" key="4">
    <source>
        <dbReference type="Proteomes" id="UP000837857"/>
    </source>
</evidence>
<feature type="region of interest" description="Disordered" evidence="1">
    <location>
        <begin position="1028"/>
        <end position="1052"/>
    </location>
</feature>
<feature type="region of interest" description="Disordered" evidence="1">
    <location>
        <begin position="941"/>
        <end position="977"/>
    </location>
</feature>
<feature type="compositionally biased region" description="Basic residues" evidence="1">
    <location>
        <begin position="653"/>
        <end position="662"/>
    </location>
</feature>
<feature type="compositionally biased region" description="Basic residues" evidence="1">
    <location>
        <begin position="856"/>
        <end position="867"/>
    </location>
</feature>
<feature type="compositionally biased region" description="Basic residues" evidence="1">
    <location>
        <begin position="1114"/>
        <end position="1125"/>
    </location>
</feature>
<name>A0ABN8HZV0_9NEOP</name>
<evidence type="ECO:0000313" key="3">
    <source>
        <dbReference type="EMBL" id="CAH2041951.1"/>
    </source>
</evidence>
<feature type="compositionally biased region" description="Basic residues" evidence="1">
    <location>
        <begin position="388"/>
        <end position="410"/>
    </location>
</feature>
<feature type="region of interest" description="Disordered" evidence="1">
    <location>
        <begin position="271"/>
        <end position="291"/>
    </location>
</feature>